<evidence type="ECO:0000313" key="5">
    <source>
        <dbReference type="Proteomes" id="UP001249851"/>
    </source>
</evidence>
<dbReference type="EMBL" id="JARQWQ010000034">
    <property type="protein sequence ID" value="KAK2561110.1"/>
    <property type="molecule type" value="Genomic_DNA"/>
</dbReference>
<reference evidence="4" key="1">
    <citation type="journal article" date="2023" name="G3 (Bethesda)">
        <title>Whole genome assembly and annotation of the endangered Caribbean coral Acropora cervicornis.</title>
        <authorList>
            <person name="Selwyn J.D."/>
            <person name="Vollmer S.V."/>
        </authorList>
    </citation>
    <scope>NUCLEOTIDE SEQUENCE</scope>
    <source>
        <strain evidence="4">K2</strain>
    </source>
</reference>
<protein>
    <recommendedName>
        <fullName evidence="3">Large ribosomal subunit protein mL59 domain-containing protein</fullName>
    </recommendedName>
</protein>
<evidence type="ECO:0000256" key="2">
    <source>
        <dbReference type="SAM" id="MobiDB-lite"/>
    </source>
</evidence>
<comment type="caution">
    <text evidence="4">The sequence shown here is derived from an EMBL/GenBank/DDBJ whole genome shotgun (WGS) entry which is preliminary data.</text>
</comment>
<evidence type="ECO:0000256" key="1">
    <source>
        <dbReference type="SAM" id="Coils"/>
    </source>
</evidence>
<dbReference type="GO" id="GO:0005634">
    <property type="term" value="C:nucleus"/>
    <property type="evidence" value="ECO:0007669"/>
    <property type="project" value="InterPro"/>
</dbReference>
<reference evidence="4" key="2">
    <citation type="journal article" date="2023" name="Science">
        <title>Genomic signatures of disease resistance in endangered staghorn corals.</title>
        <authorList>
            <person name="Vollmer S.V."/>
            <person name="Selwyn J.D."/>
            <person name="Despard B.A."/>
            <person name="Roesel C.L."/>
        </authorList>
    </citation>
    <scope>NUCLEOTIDE SEQUENCE</scope>
    <source>
        <strain evidence="4">K2</strain>
    </source>
</reference>
<evidence type="ECO:0000259" key="3">
    <source>
        <dbReference type="Pfam" id="PF18126"/>
    </source>
</evidence>
<name>A0AAD9V556_ACRCE</name>
<gene>
    <name evidence="4" type="ORF">P5673_016250</name>
</gene>
<feature type="compositionally biased region" description="Basic residues" evidence="2">
    <location>
        <begin position="146"/>
        <end position="155"/>
    </location>
</feature>
<dbReference type="PANTHER" id="PTHR31761:SF1">
    <property type="entry name" value="LARGE RIBOSOMAL SUBUNIT PROTEIN ML64"/>
    <property type="match status" value="1"/>
</dbReference>
<keyword evidence="5" id="KW-1185">Reference proteome</keyword>
<dbReference type="Pfam" id="PF18126">
    <property type="entry name" value="Mitoc_mL59"/>
    <property type="match status" value="1"/>
</dbReference>
<feature type="domain" description="Large ribosomal subunit protein mL59" evidence="3">
    <location>
        <begin position="27"/>
        <end position="102"/>
    </location>
</feature>
<organism evidence="4 5">
    <name type="scientific">Acropora cervicornis</name>
    <name type="common">Staghorn coral</name>
    <dbReference type="NCBI Taxonomy" id="6130"/>
    <lineage>
        <taxon>Eukaryota</taxon>
        <taxon>Metazoa</taxon>
        <taxon>Cnidaria</taxon>
        <taxon>Anthozoa</taxon>
        <taxon>Hexacorallia</taxon>
        <taxon>Scleractinia</taxon>
        <taxon>Astrocoeniina</taxon>
        <taxon>Acroporidae</taxon>
        <taxon>Acropora</taxon>
    </lineage>
</organism>
<feature type="region of interest" description="Disordered" evidence="2">
    <location>
        <begin position="134"/>
        <end position="155"/>
    </location>
</feature>
<evidence type="ECO:0000313" key="4">
    <source>
        <dbReference type="EMBL" id="KAK2561110.1"/>
    </source>
</evidence>
<dbReference type="PANTHER" id="PTHR31761">
    <property type="entry name" value="GROWTH ARREST AND DNA DAMAGE-INDUCIBLE PROTEINS-INTERACTING PROTEIN 1 GADD45GIP1"/>
    <property type="match status" value="1"/>
</dbReference>
<sequence>MGTKVILQSQEVHPEVQEILLKSKPQKVGRNWHKPKISARRLAVLRKQSIAQGYYWPDKPMVDRGLDRLPKGHKYEKRKQERLAQVEENMKNMGRIIEDYRNRMHELRAKRREEKQQAKLKALEAQRLGFNLKDPRALQMLGGDKKSKRQRQKKT</sequence>
<keyword evidence="1" id="KW-0175">Coiled coil</keyword>
<accession>A0AAD9V556</accession>
<dbReference type="InterPro" id="IPR018472">
    <property type="entry name" value="Ribosomal_mL64"/>
</dbReference>
<dbReference type="Proteomes" id="UP001249851">
    <property type="component" value="Unassembled WGS sequence"/>
</dbReference>
<feature type="coiled-coil region" evidence="1">
    <location>
        <begin position="83"/>
        <end position="126"/>
    </location>
</feature>
<proteinExistence type="predicted"/>
<dbReference type="AlphaFoldDB" id="A0AAD9V556"/>
<dbReference type="InterPro" id="IPR040922">
    <property type="entry name" value="Ribosomal_mL59_dom"/>
</dbReference>
<dbReference type="GO" id="GO:0005739">
    <property type="term" value="C:mitochondrion"/>
    <property type="evidence" value="ECO:0007669"/>
    <property type="project" value="TreeGrafter"/>
</dbReference>